<dbReference type="EMBL" id="BMNC01000003">
    <property type="protein sequence ID" value="GGM89282.1"/>
    <property type="molecule type" value="Genomic_DNA"/>
</dbReference>
<feature type="region of interest" description="Disordered" evidence="1">
    <location>
        <begin position="121"/>
        <end position="145"/>
    </location>
</feature>
<dbReference type="Proteomes" id="UP000597656">
    <property type="component" value="Unassembled WGS sequence"/>
</dbReference>
<evidence type="ECO:0000256" key="1">
    <source>
        <dbReference type="SAM" id="MobiDB-lite"/>
    </source>
</evidence>
<accession>A0ABQ2HT51</accession>
<dbReference type="RefSeq" id="WP_189155071.1">
    <property type="nucleotide sequence ID" value="NZ_BMNC01000003.1"/>
</dbReference>
<organism evidence="2 3">
    <name type="scientific">Lentzea pudingi</name>
    <dbReference type="NCBI Taxonomy" id="1789439"/>
    <lineage>
        <taxon>Bacteria</taxon>
        <taxon>Bacillati</taxon>
        <taxon>Actinomycetota</taxon>
        <taxon>Actinomycetes</taxon>
        <taxon>Pseudonocardiales</taxon>
        <taxon>Pseudonocardiaceae</taxon>
        <taxon>Lentzea</taxon>
    </lineage>
</organism>
<evidence type="ECO:0000313" key="2">
    <source>
        <dbReference type="EMBL" id="GGM89282.1"/>
    </source>
</evidence>
<reference evidence="3" key="1">
    <citation type="journal article" date="2019" name="Int. J. Syst. Evol. Microbiol.">
        <title>The Global Catalogue of Microorganisms (GCM) 10K type strain sequencing project: providing services to taxonomists for standard genome sequencing and annotation.</title>
        <authorList>
            <consortium name="The Broad Institute Genomics Platform"/>
            <consortium name="The Broad Institute Genome Sequencing Center for Infectious Disease"/>
            <person name="Wu L."/>
            <person name="Ma J."/>
        </authorList>
    </citation>
    <scope>NUCLEOTIDE SEQUENCE [LARGE SCALE GENOMIC DNA]</scope>
    <source>
        <strain evidence="3">CGMCC 4.7319</strain>
    </source>
</reference>
<comment type="caution">
    <text evidence="2">The sequence shown here is derived from an EMBL/GenBank/DDBJ whole genome shotgun (WGS) entry which is preliminary data.</text>
</comment>
<proteinExistence type="predicted"/>
<keyword evidence="3" id="KW-1185">Reference proteome</keyword>
<name>A0ABQ2HT51_9PSEU</name>
<protein>
    <submittedName>
        <fullName evidence="2">Uncharacterized protein</fullName>
    </submittedName>
</protein>
<evidence type="ECO:0000313" key="3">
    <source>
        <dbReference type="Proteomes" id="UP000597656"/>
    </source>
</evidence>
<sequence length="145" mass="16280">MKSLPFLRASLSLRQIRRRLPQLRGQSSPKLDLSEVREKALELAAEVSQTNATAAEPVLAAYVDTHIADWLANVKARHDIVTAELDLLAVRVSESKGFYQVHHDDQENVLDDLEGAVSHALERLSDPDSPFYDPEPRNKRRGRSS</sequence>
<gene>
    <name evidence="2" type="ORF">GCM10011609_27680</name>
</gene>